<accession>A0A815PP56</accession>
<evidence type="ECO:0000313" key="1">
    <source>
        <dbReference type="EMBL" id="CAF1452124.1"/>
    </source>
</evidence>
<gene>
    <name evidence="1" type="ORF">SEV965_LOCUS33739</name>
</gene>
<protein>
    <submittedName>
        <fullName evidence="1">Uncharacterized protein</fullName>
    </submittedName>
</protein>
<name>A0A815PP56_9BILA</name>
<comment type="caution">
    <text evidence="1">The sequence shown here is derived from an EMBL/GenBank/DDBJ whole genome shotgun (WGS) entry which is preliminary data.</text>
</comment>
<dbReference type="EMBL" id="CAJNOU010004710">
    <property type="protein sequence ID" value="CAF1452124.1"/>
    <property type="molecule type" value="Genomic_DNA"/>
</dbReference>
<proteinExistence type="predicted"/>
<organism evidence="1 2">
    <name type="scientific">Rotaria sordida</name>
    <dbReference type="NCBI Taxonomy" id="392033"/>
    <lineage>
        <taxon>Eukaryota</taxon>
        <taxon>Metazoa</taxon>
        <taxon>Spiralia</taxon>
        <taxon>Gnathifera</taxon>
        <taxon>Rotifera</taxon>
        <taxon>Eurotatoria</taxon>
        <taxon>Bdelloidea</taxon>
        <taxon>Philodinida</taxon>
        <taxon>Philodinidae</taxon>
        <taxon>Rotaria</taxon>
    </lineage>
</organism>
<evidence type="ECO:0000313" key="2">
    <source>
        <dbReference type="Proteomes" id="UP000663889"/>
    </source>
</evidence>
<reference evidence="1" key="1">
    <citation type="submission" date="2021-02" db="EMBL/GenBank/DDBJ databases">
        <authorList>
            <person name="Nowell W R."/>
        </authorList>
    </citation>
    <scope>NUCLEOTIDE SEQUENCE</scope>
</reference>
<dbReference type="Proteomes" id="UP000663889">
    <property type="component" value="Unassembled WGS sequence"/>
</dbReference>
<dbReference type="AlphaFoldDB" id="A0A815PP56"/>
<sequence length="161" mass="19235">MTVQLKYLLIEQFEWLLHVVQYASDELRTNALSTVRYAEFCLPTCHYGSNEVIHIGKNLAPFLSTYDFPWTSIRPDYVEKFYDFLPSRRPKYLQTSESIAQHVAVFEQDLCQLVEKLKEFVFLDIHGEIDYKKVEAYRSMVQVRFPHSRIDIETSRFRLWL</sequence>